<dbReference type="AlphaFoldDB" id="A0A1H7PJC6"/>
<proteinExistence type="predicted"/>
<protein>
    <submittedName>
        <fullName evidence="1">Chaperone modulatory protein CbpM</fullName>
    </submittedName>
</protein>
<dbReference type="Proteomes" id="UP000199664">
    <property type="component" value="Unassembled WGS sequence"/>
</dbReference>
<sequence length="117" mass="13248">MLDHFEPKRHRPVDDDTLQAFVDRGWILPPVREGQRVIRDVDVARAALIVDLTDGMGLNEEGVDLVLDLIDQLYGLRSALGHLIDTLAVQPDGVRARLVSDPRRLYTLSYRRPPAVR</sequence>
<dbReference type="STRING" id="1036779.SAMN04515666_103511"/>
<reference evidence="2" key="1">
    <citation type="submission" date="2016-10" db="EMBL/GenBank/DDBJ databases">
        <authorList>
            <person name="Varghese N."/>
            <person name="Submissions S."/>
        </authorList>
    </citation>
    <scope>NUCLEOTIDE SEQUENCE [LARGE SCALE GENOMIC DNA]</scope>
    <source>
        <strain evidence="2">LMG 26383,CCUG 61248,R- 45681</strain>
    </source>
</reference>
<name>A0A1H7PJC6_9HYPH</name>
<dbReference type="Gene3D" id="1.10.1660.10">
    <property type="match status" value="1"/>
</dbReference>
<accession>A0A1H7PJC6</accession>
<dbReference type="EMBL" id="FOAN01000003">
    <property type="protein sequence ID" value="SEL35880.1"/>
    <property type="molecule type" value="Genomic_DNA"/>
</dbReference>
<dbReference type="RefSeq" id="WP_091833902.1">
    <property type="nucleotide sequence ID" value="NZ_FOAN01000003.1"/>
</dbReference>
<evidence type="ECO:0000313" key="2">
    <source>
        <dbReference type="Proteomes" id="UP000199664"/>
    </source>
</evidence>
<evidence type="ECO:0000313" key="1">
    <source>
        <dbReference type="EMBL" id="SEL35880.1"/>
    </source>
</evidence>
<dbReference type="OrthoDB" id="9800876at2"/>
<gene>
    <name evidence="1" type="ORF">SAMN04515666_103511</name>
</gene>
<keyword evidence="2" id="KW-1185">Reference proteome</keyword>
<organism evidence="1 2">
    <name type="scientific">Bosea lupini</name>
    <dbReference type="NCBI Taxonomy" id="1036779"/>
    <lineage>
        <taxon>Bacteria</taxon>
        <taxon>Pseudomonadati</taxon>
        <taxon>Pseudomonadota</taxon>
        <taxon>Alphaproteobacteria</taxon>
        <taxon>Hyphomicrobiales</taxon>
        <taxon>Boseaceae</taxon>
        <taxon>Bosea</taxon>
    </lineage>
</organism>